<feature type="transmembrane region" description="Helical" evidence="1">
    <location>
        <begin position="32"/>
        <end position="57"/>
    </location>
</feature>
<keyword evidence="1" id="KW-0472">Membrane</keyword>
<dbReference type="PATRIC" id="fig|1225176.3.peg.4144"/>
<evidence type="ECO:0000313" key="2">
    <source>
        <dbReference type="EMBL" id="EKB47521.1"/>
    </source>
</evidence>
<dbReference type="AlphaFoldDB" id="K1KYD2"/>
<name>K1KYD2_CECL9</name>
<dbReference type="EMBL" id="AMGM01000119">
    <property type="protein sequence ID" value="EKB47521.1"/>
    <property type="molecule type" value="Genomic_DNA"/>
</dbReference>
<dbReference type="Pfam" id="PF20136">
    <property type="entry name" value="DUF6526"/>
    <property type="match status" value="1"/>
</dbReference>
<reference evidence="2 3" key="1">
    <citation type="journal article" date="2012" name="J. Bacteriol.">
        <title>Draft Genome Sequence of Cecembia lonarensis Strain LW9T, Isolated from Lonar Lake, a Haloalkaline Lake in India.</title>
        <authorList>
            <person name="Shivaji S."/>
            <person name="Ara S."/>
            <person name="Singh A."/>
            <person name="Pinnaka A.K."/>
        </authorList>
    </citation>
    <scope>NUCLEOTIDE SEQUENCE [LARGE SCALE GENOMIC DNA]</scope>
    <source>
        <strain evidence="2 3">LW9</strain>
    </source>
</reference>
<evidence type="ECO:0000256" key="1">
    <source>
        <dbReference type="SAM" id="Phobius"/>
    </source>
</evidence>
<dbReference type="InterPro" id="IPR045385">
    <property type="entry name" value="DUF6526"/>
</dbReference>
<keyword evidence="3" id="KW-1185">Reference proteome</keyword>
<sequence>MAGLHYIVISNQKLFFMQNYKNHSRYYPFHHFVLTPLTLVYFVWTLVNLISAIGSGVQASEQVYHLIGATILLLLPLLARIYALKNQDRIIRLEMRQRYFELTGSSFREKERKLRLSQIIALRFAGDNELLALIERTIKEGLRSKVIKQSIENWQEDKRRV</sequence>
<organism evidence="2 3">
    <name type="scientific">Cecembia lonarensis (strain CCUG 58316 / KCTC 22772 / LW9)</name>
    <dbReference type="NCBI Taxonomy" id="1225176"/>
    <lineage>
        <taxon>Bacteria</taxon>
        <taxon>Pseudomonadati</taxon>
        <taxon>Bacteroidota</taxon>
        <taxon>Cytophagia</taxon>
        <taxon>Cytophagales</taxon>
        <taxon>Cyclobacteriaceae</taxon>
        <taxon>Cecembia</taxon>
    </lineage>
</organism>
<keyword evidence="1" id="KW-0812">Transmembrane</keyword>
<evidence type="ECO:0000313" key="3">
    <source>
        <dbReference type="Proteomes" id="UP000004478"/>
    </source>
</evidence>
<gene>
    <name evidence="2" type="ORF">B879_03883</name>
</gene>
<accession>K1KYD2</accession>
<proteinExistence type="predicted"/>
<keyword evidence="1" id="KW-1133">Transmembrane helix</keyword>
<comment type="caution">
    <text evidence="2">The sequence shown here is derived from an EMBL/GenBank/DDBJ whole genome shotgun (WGS) entry which is preliminary data.</text>
</comment>
<protein>
    <submittedName>
        <fullName evidence="2">Uncharacterized protein</fullName>
    </submittedName>
</protein>
<dbReference type="Proteomes" id="UP000004478">
    <property type="component" value="Unassembled WGS sequence"/>
</dbReference>
<feature type="transmembrane region" description="Helical" evidence="1">
    <location>
        <begin position="63"/>
        <end position="83"/>
    </location>
</feature>